<evidence type="ECO:0000313" key="1">
    <source>
        <dbReference type="EMBL" id="SMG45384.1"/>
    </source>
</evidence>
<keyword evidence="2" id="KW-1185">Reference proteome</keyword>
<proteinExistence type="predicted"/>
<organism evidence="1 2">
    <name type="scientific">Arenibacter troitsensis</name>
    <dbReference type="NCBI Taxonomy" id="188872"/>
    <lineage>
        <taxon>Bacteria</taxon>
        <taxon>Pseudomonadati</taxon>
        <taxon>Bacteroidota</taxon>
        <taxon>Flavobacteriia</taxon>
        <taxon>Flavobacteriales</taxon>
        <taxon>Flavobacteriaceae</taxon>
        <taxon>Arenibacter</taxon>
    </lineage>
</organism>
<protein>
    <submittedName>
        <fullName evidence="1">Uncharacterized protein</fullName>
    </submittedName>
</protein>
<gene>
    <name evidence="1" type="ORF">SAMN03080602_03451</name>
</gene>
<dbReference type="AlphaFoldDB" id="A0A1X7KUX6"/>
<reference evidence="2" key="1">
    <citation type="submission" date="2017-04" db="EMBL/GenBank/DDBJ databases">
        <authorList>
            <person name="Varghese N."/>
            <person name="Submissions S."/>
        </authorList>
    </citation>
    <scope>NUCLEOTIDE SEQUENCE [LARGE SCALE GENOMIC DNA]</scope>
    <source>
        <strain evidence="2">DSM 19835</strain>
    </source>
</reference>
<accession>A0A1X7KUX6</accession>
<evidence type="ECO:0000313" key="2">
    <source>
        <dbReference type="Proteomes" id="UP000193420"/>
    </source>
</evidence>
<sequence>MVVGFDCIVSGQDILVEPTILYMFHDLDTVRKYHVYLFQFTAGTPLFKTKTSEAEKK</sequence>
<dbReference type="STRING" id="188872.SAMN03080602_03451"/>
<dbReference type="EMBL" id="FXAO01000007">
    <property type="protein sequence ID" value="SMG45384.1"/>
    <property type="molecule type" value="Genomic_DNA"/>
</dbReference>
<name>A0A1X7KUX6_9FLAO</name>
<dbReference type="Proteomes" id="UP000193420">
    <property type="component" value="Unassembled WGS sequence"/>
</dbReference>